<keyword evidence="2" id="KW-0472">Membrane</keyword>
<accession>A0A0F6W0J2</accession>
<organism evidence="3 4">
    <name type="scientific">Sandaracinus amylolyticus</name>
    <dbReference type="NCBI Taxonomy" id="927083"/>
    <lineage>
        <taxon>Bacteria</taxon>
        <taxon>Pseudomonadati</taxon>
        <taxon>Myxococcota</taxon>
        <taxon>Polyangia</taxon>
        <taxon>Polyangiales</taxon>
        <taxon>Sandaracinaceae</taxon>
        <taxon>Sandaracinus</taxon>
    </lineage>
</organism>
<feature type="transmembrane region" description="Helical" evidence="2">
    <location>
        <begin position="129"/>
        <end position="150"/>
    </location>
</feature>
<keyword evidence="2" id="KW-0812">Transmembrane</keyword>
<dbReference type="STRING" id="927083.DB32_001491"/>
<evidence type="ECO:0000256" key="2">
    <source>
        <dbReference type="SAM" id="Phobius"/>
    </source>
</evidence>
<dbReference type="AlphaFoldDB" id="A0A0F6W0J2"/>
<sequence length="207" mass="21840">MGVTGEPPEVRGRRREESAREPTPAPAPRRLELVLSEPPPAPDSSEIAIRESDPSVPKTPAPTPAPIAEPEPIPAPAVPRAEPVPFAKSEARMVRSLAGWLGVTGLATLAICGVFAAQWAQGRGSVPSAALAVISGAIGLWSLLAGWHFGRVVRRHRDERTADALHQLVSAFGHLRSILILKAIGLFLVLGLSCFAFSIVASLLALL</sequence>
<feature type="compositionally biased region" description="Pro residues" evidence="1">
    <location>
        <begin position="57"/>
        <end position="76"/>
    </location>
</feature>
<name>A0A0F6W0J2_9BACT</name>
<feature type="transmembrane region" description="Helical" evidence="2">
    <location>
        <begin position="184"/>
        <end position="206"/>
    </location>
</feature>
<feature type="compositionally biased region" description="Basic and acidic residues" evidence="1">
    <location>
        <begin position="8"/>
        <end position="20"/>
    </location>
</feature>
<reference evidence="3 4" key="1">
    <citation type="submission" date="2015-03" db="EMBL/GenBank/DDBJ databases">
        <title>Genome assembly of Sandaracinus amylolyticus DSM 53668.</title>
        <authorList>
            <person name="Sharma G."/>
            <person name="Subramanian S."/>
        </authorList>
    </citation>
    <scope>NUCLEOTIDE SEQUENCE [LARGE SCALE GENOMIC DNA]</scope>
    <source>
        <strain evidence="3 4">DSM 53668</strain>
    </source>
</reference>
<keyword evidence="4" id="KW-1185">Reference proteome</keyword>
<gene>
    <name evidence="3" type="ORF">DB32_001491</name>
</gene>
<protein>
    <submittedName>
        <fullName evidence="3">Uncharacterized protein</fullName>
    </submittedName>
</protein>
<evidence type="ECO:0000313" key="3">
    <source>
        <dbReference type="EMBL" id="AKF04342.1"/>
    </source>
</evidence>
<proteinExistence type="predicted"/>
<evidence type="ECO:0000256" key="1">
    <source>
        <dbReference type="SAM" id="MobiDB-lite"/>
    </source>
</evidence>
<dbReference type="KEGG" id="samy:DB32_001491"/>
<keyword evidence="2" id="KW-1133">Transmembrane helix</keyword>
<evidence type="ECO:0000313" key="4">
    <source>
        <dbReference type="Proteomes" id="UP000034883"/>
    </source>
</evidence>
<dbReference type="Proteomes" id="UP000034883">
    <property type="component" value="Chromosome"/>
</dbReference>
<dbReference type="EMBL" id="CP011125">
    <property type="protein sequence ID" value="AKF04342.1"/>
    <property type="molecule type" value="Genomic_DNA"/>
</dbReference>
<feature type="transmembrane region" description="Helical" evidence="2">
    <location>
        <begin position="97"/>
        <end position="117"/>
    </location>
</feature>
<feature type="region of interest" description="Disordered" evidence="1">
    <location>
        <begin position="1"/>
        <end position="76"/>
    </location>
</feature>